<dbReference type="SMART" id="SM00937">
    <property type="entry name" value="PCRF"/>
    <property type="match status" value="1"/>
</dbReference>
<evidence type="ECO:0000256" key="5">
    <source>
        <dbReference type="NCBIfam" id="TIGR00020"/>
    </source>
</evidence>
<feature type="domain" description="Peptide chain release factor" evidence="7">
    <location>
        <begin position="79"/>
        <end position="186"/>
    </location>
</feature>
<gene>
    <name evidence="4" type="primary">prfB</name>
    <name evidence="8" type="ORF">UT61_C0006G0041</name>
</gene>
<dbReference type="Gene3D" id="3.30.160.20">
    <property type="match status" value="1"/>
</dbReference>
<dbReference type="Gene3D" id="1.20.58.410">
    <property type="entry name" value="Release factor"/>
    <property type="match status" value="1"/>
</dbReference>
<evidence type="ECO:0000256" key="2">
    <source>
        <dbReference type="ARBA" id="ARBA00022481"/>
    </source>
</evidence>
<organism evidence="8 9">
    <name type="scientific">Candidatus Woesebacteria bacterium GW2011_GWA1_39_8</name>
    <dbReference type="NCBI Taxonomy" id="1618552"/>
    <lineage>
        <taxon>Bacteria</taxon>
        <taxon>Candidatus Woeseibacteriota</taxon>
    </lineage>
</organism>
<evidence type="ECO:0000256" key="3">
    <source>
        <dbReference type="ARBA" id="ARBA00022917"/>
    </source>
</evidence>
<keyword evidence="4" id="KW-0963">Cytoplasm</keyword>
<keyword evidence="3 4" id="KW-0648">Protein biosynthesis</keyword>
<comment type="similarity">
    <text evidence="1 4">Belongs to the prokaryotic/mitochondrial release factor family.</text>
</comment>
<evidence type="ECO:0000256" key="4">
    <source>
        <dbReference type="HAMAP-Rule" id="MF_00094"/>
    </source>
</evidence>
<dbReference type="PANTHER" id="PTHR43116:SF3">
    <property type="entry name" value="CLASS I PEPTIDE CHAIN RELEASE FACTOR"/>
    <property type="match status" value="1"/>
</dbReference>
<reference evidence="8 9" key="1">
    <citation type="journal article" date="2015" name="Nature">
        <title>rRNA introns, odd ribosomes, and small enigmatic genomes across a large radiation of phyla.</title>
        <authorList>
            <person name="Brown C.T."/>
            <person name="Hug L.A."/>
            <person name="Thomas B.C."/>
            <person name="Sharon I."/>
            <person name="Castelle C.J."/>
            <person name="Singh A."/>
            <person name="Wilkins M.J."/>
            <person name="Williams K.H."/>
            <person name="Banfield J.F."/>
        </authorList>
    </citation>
    <scope>NUCLEOTIDE SEQUENCE [LARGE SCALE GENOMIC DNA]</scope>
</reference>
<keyword evidence="6" id="KW-0175">Coiled coil</keyword>
<comment type="PTM">
    <text evidence="4">Methylated by PrmC. Methylation increases the termination efficiency of RF2.</text>
</comment>
<dbReference type="GO" id="GO:0005737">
    <property type="term" value="C:cytoplasm"/>
    <property type="evidence" value="ECO:0007669"/>
    <property type="project" value="UniProtKB-SubCell"/>
</dbReference>
<evidence type="ECO:0000313" key="9">
    <source>
        <dbReference type="Proteomes" id="UP000034793"/>
    </source>
</evidence>
<evidence type="ECO:0000313" key="8">
    <source>
        <dbReference type="EMBL" id="KKR30485.1"/>
    </source>
</evidence>
<dbReference type="Pfam" id="PF00472">
    <property type="entry name" value="RF-1"/>
    <property type="match status" value="1"/>
</dbReference>
<dbReference type="PATRIC" id="fig|1618552.3.peg.282"/>
<dbReference type="InterPro" id="IPR045853">
    <property type="entry name" value="Pep_chain_release_fac_I_sf"/>
</dbReference>
<dbReference type="EMBL" id="LBXL01000006">
    <property type="protein sequence ID" value="KKR30485.1"/>
    <property type="molecule type" value="Genomic_DNA"/>
</dbReference>
<comment type="function">
    <text evidence="4">Peptide chain release factor 2 directs the termination of translation in response to the peptide chain termination codons UGA and UAA.</text>
</comment>
<keyword evidence="2 4" id="KW-0488">Methylation</keyword>
<dbReference type="Proteomes" id="UP000034793">
    <property type="component" value="Unassembled WGS sequence"/>
</dbReference>
<protein>
    <recommendedName>
        <fullName evidence="4 5">Peptide chain release factor 2</fullName>
        <shortName evidence="4">RF-2</shortName>
    </recommendedName>
</protein>
<dbReference type="Gene3D" id="3.30.70.1660">
    <property type="match status" value="1"/>
</dbReference>
<dbReference type="GO" id="GO:0016149">
    <property type="term" value="F:translation release factor activity, codon specific"/>
    <property type="evidence" value="ECO:0007669"/>
    <property type="project" value="UniProtKB-UniRule"/>
</dbReference>
<accession>A0A0G0S6W1</accession>
<comment type="subcellular location">
    <subcellularLocation>
        <location evidence="4">Cytoplasm</location>
    </subcellularLocation>
</comment>
<dbReference type="InterPro" id="IPR000352">
    <property type="entry name" value="Pep_chain_release_fac_I"/>
</dbReference>
<dbReference type="HAMAP" id="MF_00094">
    <property type="entry name" value="Rel_fac_2"/>
    <property type="match status" value="1"/>
</dbReference>
<dbReference type="AlphaFoldDB" id="A0A0G0S6W1"/>
<dbReference type="SUPFAM" id="SSF75620">
    <property type="entry name" value="Release factor"/>
    <property type="match status" value="1"/>
</dbReference>
<evidence type="ECO:0000256" key="6">
    <source>
        <dbReference type="SAM" id="Coils"/>
    </source>
</evidence>
<dbReference type="InterPro" id="IPR005139">
    <property type="entry name" value="PCRF"/>
</dbReference>
<sequence length="358" mass="41379">MNDLNQKVKELAERIEKVKKNFNLEERKKKLLELEAASMDPNLWDDQEKARKLMQDLDTLKKEIDELEKLDGEVSTLVTLSKDKELASDFVKDVRELEKRLEKLELKSFLSDPYDSKNAILSIHAGQGGTEAMDWANMLYRMYLRFCEKRGWSTETIDVSEGEEAGIKSVTFKVEGAYAYGYLNGEAGTHRLVRQSPFNADNLRQTSFALVEVLPELEQEDLPHIEIKEEDLDWQFFRASSQGGQNVQKVSTAVRLKHKPTEIVVTAQTERFQEQNRKIALNLLRAKLWAREQAMKEKKVKELKGEYRPASWGNQIRSYVLHPYKMVKDLRTEVEVSNPDAVLNGELDPFIEAEIQQL</sequence>
<evidence type="ECO:0000259" key="7">
    <source>
        <dbReference type="SMART" id="SM00937"/>
    </source>
</evidence>
<dbReference type="PANTHER" id="PTHR43116">
    <property type="entry name" value="PEPTIDE CHAIN RELEASE FACTOR 2"/>
    <property type="match status" value="1"/>
</dbReference>
<dbReference type="InterPro" id="IPR004374">
    <property type="entry name" value="PrfB"/>
</dbReference>
<feature type="coiled-coil region" evidence="6">
    <location>
        <begin position="1"/>
        <end position="107"/>
    </location>
</feature>
<dbReference type="Pfam" id="PF03462">
    <property type="entry name" value="PCRF"/>
    <property type="match status" value="1"/>
</dbReference>
<dbReference type="NCBIfam" id="TIGR00020">
    <property type="entry name" value="prfB"/>
    <property type="match status" value="1"/>
</dbReference>
<proteinExistence type="inferred from homology"/>
<evidence type="ECO:0000256" key="1">
    <source>
        <dbReference type="ARBA" id="ARBA00010835"/>
    </source>
</evidence>
<feature type="modified residue" description="N5-methylglutamine" evidence="4">
    <location>
        <position position="245"/>
    </location>
</feature>
<name>A0A0G0S6W1_9BACT</name>
<comment type="caution">
    <text evidence="8">The sequence shown here is derived from an EMBL/GenBank/DDBJ whole genome shotgun (WGS) entry which is preliminary data.</text>
</comment>